<dbReference type="InterPro" id="IPR050553">
    <property type="entry name" value="Thioredoxin_ResA/DsbE_sf"/>
</dbReference>
<reference evidence="8" key="2">
    <citation type="journal article" date="2021" name="Microbiome">
        <title>Successional dynamics and alternative stable states in a saline activated sludge microbial community over 9 years.</title>
        <authorList>
            <person name="Wang Y."/>
            <person name="Ye J."/>
            <person name="Ju F."/>
            <person name="Liu L."/>
            <person name="Boyd J.A."/>
            <person name="Deng Y."/>
            <person name="Parks D.H."/>
            <person name="Jiang X."/>
            <person name="Yin X."/>
            <person name="Woodcroft B.J."/>
            <person name="Tyson G.W."/>
            <person name="Hugenholtz P."/>
            <person name="Polz M.F."/>
            <person name="Zhang T."/>
        </authorList>
    </citation>
    <scope>NUCLEOTIDE SEQUENCE</scope>
    <source>
        <strain evidence="8">HKST-UBA01</strain>
    </source>
</reference>
<dbReference type="EMBL" id="JAGQHR010000415">
    <property type="protein sequence ID" value="MCA9728556.1"/>
    <property type="molecule type" value="Genomic_DNA"/>
</dbReference>
<evidence type="ECO:0000256" key="1">
    <source>
        <dbReference type="ARBA" id="ARBA00004196"/>
    </source>
</evidence>
<dbReference type="Gene3D" id="3.40.30.10">
    <property type="entry name" value="Glutaredoxin"/>
    <property type="match status" value="1"/>
</dbReference>
<dbReference type="GO" id="GO:0030313">
    <property type="term" value="C:cell envelope"/>
    <property type="evidence" value="ECO:0007669"/>
    <property type="project" value="UniProtKB-SubCell"/>
</dbReference>
<keyword evidence="6" id="KW-0732">Signal</keyword>
<dbReference type="Gene3D" id="1.10.620.20">
    <property type="entry name" value="Ribonucleotide Reductase, subunit A"/>
    <property type="match status" value="1"/>
</dbReference>
<name>A0A956M2C4_UNCEI</name>
<dbReference type="InterPro" id="IPR012348">
    <property type="entry name" value="RNR-like"/>
</dbReference>
<dbReference type="GO" id="GO:0016491">
    <property type="term" value="F:oxidoreductase activity"/>
    <property type="evidence" value="ECO:0007669"/>
    <property type="project" value="InterPro"/>
</dbReference>
<evidence type="ECO:0000256" key="4">
    <source>
        <dbReference type="ARBA" id="ARBA00023284"/>
    </source>
</evidence>
<dbReference type="PANTHER" id="PTHR42852:SF6">
    <property type="entry name" value="THIOL:DISULFIDE INTERCHANGE PROTEIN DSBE"/>
    <property type="match status" value="1"/>
</dbReference>
<organism evidence="8 9">
    <name type="scientific">Eiseniibacteriota bacterium</name>
    <dbReference type="NCBI Taxonomy" id="2212470"/>
    <lineage>
        <taxon>Bacteria</taxon>
        <taxon>Candidatus Eiseniibacteriota</taxon>
    </lineage>
</organism>
<evidence type="ECO:0000256" key="6">
    <source>
        <dbReference type="SAM" id="SignalP"/>
    </source>
</evidence>
<feature type="signal peptide" evidence="6">
    <location>
        <begin position="1"/>
        <end position="27"/>
    </location>
</feature>
<dbReference type="PANTHER" id="PTHR42852">
    <property type="entry name" value="THIOL:DISULFIDE INTERCHANGE PROTEIN DSBE"/>
    <property type="match status" value="1"/>
</dbReference>
<keyword evidence="3" id="KW-1015">Disulfide bond</keyword>
<dbReference type="GO" id="GO:0017004">
    <property type="term" value="P:cytochrome complex assembly"/>
    <property type="evidence" value="ECO:0007669"/>
    <property type="project" value="UniProtKB-KW"/>
</dbReference>
<dbReference type="SUPFAM" id="SSF47240">
    <property type="entry name" value="Ferritin-like"/>
    <property type="match status" value="1"/>
</dbReference>
<dbReference type="CDD" id="cd02966">
    <property type="entry name" value="TlpA_like_family"/>
    <property type="match status" value="1"/>
</dbReference>
<dbReference type="Proteomes" id="UP000697710">
    <property type="component" value="Unassembled WGS sequence"/>
</dbReference>
<dbReference type="InterPro" id="IPR000866">
    <property type="entry name" value="AhpC/TSA"/>
</dbReference>
<evidence type="ECO:0000256" key="5">
    <source>
        <dbReference type="SAM" id="MobiDB-lite"/>
    </source>
</evidence>
<comment type="subcellular location">
    <subcellularLocation>
        <location evidence="1">Cell envelope</location>
    </subcellularLocation>
</comment>
<comment type="caution">
    <text evidence="8">The sequence shown here is derived from an EMBL/GenBank/DDBJ whole genome shotgun (WGS) entry which is preliminary data.</text>
</comment>
<feature type="domain" description="Thioredoxin" evidence="7">
    <location>
        <begin position="88"/>
        <end position="227"/>
    </location>
</feature>
<dbReference type="Pfam" id="PF04945">
    <property type="entry name" value="YHS"/>
    <property type="match status" value="1"/>
</dbReference>
<gene>
    <name evidence="8" type="ORF">KC729_12785</name>
</gene>
<proteinExistence type="predicted"/>
<dbReference type="GO" id="GO:0016209">
    <property type="term" value="F:antioxidant activity"/>
    <property type="evidence" value="ECO:0007669"/>
    <property type="project" value="InterPro"/>
</dbReference>
<dbReference type="InterPro" id="IPR007029">
    <property type="entry name" value="YHS_dom"/>
</dbReference>
<keyword evidence="4" id="KW-0676">Redox-active center</keyword>
<dbReference type="InterPro" id="IPR036249">
    <property type="entry name" value="Thioredoxin-like_sf"/>
</dbReference>
<dbReference type="Pfam" id="PF00578">
    <property type="entry name" value="AhpC-TSA"/>
    <property type="match status" value="1"/>
</dbReference>
<evidence type="ECO:0000256" key="2">
    <source>
        <dbReference type="ARBA" id="ARBA00022748"/>
    </source>
</evidence>
<evidence type="ECO:0000259" key="7">
    <source>
        <dbReference type="PROSITE" id="PS51352"/>
    </source>
</evidence>
<protein>
    <submittedName>
        <fullName evidence="8">Redoxin domain-containing protein</fullName>
    </submittedName>
</protein>
<evidence type="ECO:0000313" key="8">
    <source>
        <dbReference type="EMBL" id="MCA9728556.1"/>
    </source>
</evidence>
<reference evidence="8" key="1">
    <citation type="submission" date="2020-04" db="EMBL/GenBank/DDBJ databases">
        <authorList>
            <person name="Zhang T."/>
        </authorList>
    </citation>
    <scope>NUCLEOTIDE SEQUENCE</scope>
    <source>
        <strain evidence="8">HKST-UBA01</strain>
    </source>
</reference>
<evidence type="ECO:0000313" key="9">
    <source>
        <dbReference type="Proteomes" id="UP000697710"/>
    </source>
</evidence>
<keyword evidence="2" id="KW-0201">Cytochrome c-type biogenesis</keyword>
<accession>A0A956M2C4</accession>
<feature type="chain" id="PRO_5036809247" evidence="6">
    <location>
        <begin position="28"/>
        <end position="264"/>
    </location>
</feature>
<feature type="region of interest" description="Disordered" evidence="5">
    <location>
        <begin position="229"/>
        <end position="264"/>
    </location>
</feature>
<dbReference type="AlphaFoldDB" id="A0A956M2C4"/>
<dbReference type="PROSITE" id="PS51352">
    <property type="entry name" value="THIOREDOXIN_2"/>
    <property type="match status" value="1"/>
</dbReference>
<evidence type="ECO:0000256" key="3">
    <source>
        <dbReference type="ARBA" id="ARBA00023157"/>
    </source>
</evidence>
<sequence>MISRLPTPTILILSIWMAFVVSGTCVADARAQETYPERAVCQTCTMKGHGHGEEKVAAFSRYEGTSYYFCSQGCKEEFDADPVGFLPPVFPRPAPAVQLRSLDGASVSLDQYRGRVVLLDFWATWCKPCVKAMPELAKLQERFGGRGFTVLGISIDEKPEKVPPFLEKRHLPYPVLLDTTDEPAWSSFRVKSIPAVFLLDRKGAVQAQWIGDVSTDDLTQRIEELLSAPGEASRSVEVGRSVEMDGSTETGGTEEADGSGATPQ</sequence>
<dbReference type="SUPFAM" id="SSF52833">
    <property type="entry name" value="Thioredoxin-like"/>
    <property type="match status" value="1"/>
</dbReference>
<dbReference type="InterPro" id="IPR013766">
    <property type="entry name" value="Thioredoxin_domain"/>
</dbReference>
<dbReference type="InterPro" id="IPR009078">
    <property type="entry name" value="Ferritin-like_SF"/>
</dbReference>